<dbReference type="PANTHER" id="PTHR45982">
    <property type="entry name" value="REGULATOR OF CHROMOSOME CONDENSATION"/>
    <property type="match status" value="1"/>
</dbReference>
<evidence type="ECO:0000256" key="2">
    <source>
        <dbReference type="SAM" id="MobiDB-lite"/>
    </source>
</evidence>
<reference evidence="3 4" key="1">
    <citation type="journal article" date="2008" name="Nature">
        <title>The Phaeodactylum genome reveals the evolutionary history of diatom genomes.</title>
        <authorList>
            <person name="Bowler C."/>
            <person name="Allen A.E."/>
            <person name="Badger J.H."/>
            <person name="Grimwood J."/>
            <person name="Jabbari K."/>
            <person name="Kuo A."/>
            <person name="Maheswari U."/>
            <person name="Martens C."/>
            <person name="Maumus F."/>
            <person name="Otillar R.P."/>
            <person name="Rayko E."/>
            <person name="Salamov A."/>
            <person name="Vandepoele K."/>
            <person name="Beszteri B."/>
            <person name="Gruber A."/>
            <person name="Heijde M."/>
            <person name="Katinka M."/>
            <person name="Mock T."/>
            <person name="Valentin K."/>
            <person name="Verret F."/>
            <person name="Berges J.A."/>
            <person name="Brownlee C."/>
            <person name="Cadoret J.P."/>
            <person name="Chiovitti A."/>
            <person name="Choi C.J."/>
            <person name="Coesel S."/>
            <person name="De Martino A."/>
            <person name="Detter J.C."/>
            <person name="Durkin C."/>
            <person name="Falciatore A."/>
            <person name="Fournet J."/>
            <person name="Haruta M."/>
            <person name="Huysman M.J."/>
            <person name="Jenkins B.D."/>
            <person name="Jiroutova K."/>
            <person name="Jorgensen R.E."/>
            <person name="Joubert Y."/>
            <person name="Kaplan A."/>
            <person name="Kroger N."/>
            <person name="Kroth P.G."/>
            <person name="La Roche J."/>
            <person name="Lindquist E."/>
            <person name="Lommer M."/>
            <person name="Martin-Jezequel V."/>
            <person name="Lopez P.J."/>
            <person name="Lucas S."/>
            <person name="Mangogna M."/>
            <person name="McGinnis K."/>
            <person name="Medlin L.K."/>
            <person name="Montsant A."/>
            <person name="Oudot-Le Secq M.P."/>
            <person name="Napoli C."/>
            <person name="Obornik M."/>
            <person name="Parker M.S."/>
            <person name="Petit J.L."/>
            <person name="Porcel B.M."/>
            <person name="Poulsen N."/>
            <person name="Robison M."/>
            <person name="Rychlewski L."/>
            <person name="Rynearson T.A."/>
            <person name="Schmutz J."/>
            <person name="Shapiro H."/>
            <person name="Siaut M."/>
            <person name="Stanley M."/>
            <person name="Sussman M.R."/>
            <person name="Taylor A.R."/>
            <person name="Vardi A."/>
            <person name="von Dassow P."/>
            <person name="Vyverman W."/>
            <person name="Willis A."/>
            <person name="Wyrwicz L.S."/>
            <person name="Rokhsar D.S."/>
            <person name="Weissenbach J."/>
            <person name="Armbrust E.V."/>
            <person name="Green B.R."/>
            <person name="Van de Peer Y."/>
            <person name="Grigoriev I.V."/>
        </authorList>
    </citation>
    <scope>NUCLEOTIDE SEQUENCE [LARGE SCALE GENOMIC DNA]</scope>
    <source>
        <strain evidence="3 4">CCAP 1055/1</strain>
    </source>
</reference>
<sequence>MAISPDSSNKTNFPCTGVATAVDGSGISMGIGSSNTHDVYSWGTSNASGKLCRRDPLDHPTPRHVPAKAHYDGPSVPRRVYVGGTEESGHAALLTMHGELWMCGCDRWQQLGLGSPHGGASGYTWTQIWHTQFQRNHFVSNHVTIRDVALGGDHTLVLANDKDGTVYSFGKGAEGQLGLRTKPFVHAPTPSPKLSHPHNAAVCAIRDCSLTLDPEGRVQQMAGKCRNFEQALAACRQRARTHGLLQESDKSASGEDTAPSA</sequence>
<dbReference type="InterPro" id="IPR009091">
    <property type="entry name" value="RCC1/BLIP-II"/>
</dbReference>
<feature type="repeat" description="RCC1" evidence="1">
    <location>
        <begin position="98"/>
        <end position="161"/>
    </location>
</feature>
<dbReference type="Gene3D" id="2.130.10.30">
    <property type="entry name" value="Regulator of chromosome condensation 1/beta-lactamase-inhibitor protein II"/>
    <property type="match status" value="1"/>
</dbReference>
<reference evidence="4" key="2">
    <citation type="submission" date="2008-08" db="EMBL/GenBank/DDBJ databases">
        <authorList>
            <consortium name="Diatom Consortium"/>
            <person name="Grigoriev I."/>
            <person name="Grimwood J."/>
            <person name="Kuo A."/>
            <person name="Otillar R.P."/>
            <person name="Salamov A."/>
            <person name="Detter J.C."/>
            <person name="Lindquist E."/>
            <person name="Shapiro H."/>
            <person name="Lucas S."/>
            <person name="Glavina del Rio T."/>
            <person name="Pitluck S."/>
            <person name="Rokhsar D."/>
            <person name="Bowler C."/>
        </authorList>
    </citation>
    <scope>GENOME REANNOTATION</scope>
    <source>
        <strain evidence="4">CCAP 1055/1</strain>
    </source>
</reference>
<organism evidence="3 4">
    <name type="scientific">Phaeodactylum tricornutum (strain CCAP 1055/1)</name>
    <dbReference type="NCBI Taxonomy" id="556484"/>
    <lineage>
        <taxon>Eukaryota</taxon>
        <taxon>Sar</taxon>
        <taxon>Stramenopiles</taxon>
        <taxon>Ochrophyta</taxon>
        <taxon>Bacillariophyta</taxon>
        <taxon>Bacillariophyceae</taxon>
        <taxon>Bacillariophycidae</taxon>
        <taxon>Naviculales</taxon>
        <taxon>Phaeodactylaceae</taxon>
        <taxon>Phaeodactylum</taxon>
    </lineage>
</organism>
<dbReference type="HOGENOM" id="CLU_1067362_0_0_1"/>
<evidence type="ECO:0000256" key="1">
    <source>
        <dbReference type="PROSITE-ProRule" id="PRU00235"/>
    </source>
</evidence>
<keyword evidence="4" id="KW-1185">Reference proteome</keyword>
<dbReference type="OMA" id="VCAFRNC"/>
<dbReference type="RefSeq" id="XP_002184831.1">
    <property type="nucleotide sequence ID" value="XM_002184795.1"/>
</dbReference>
<dbReference type="PaxDb" id="2850-Phatr40863"/>
<feature type="repeat" description="RCC1" evidence="1">
    <location>
        <begin position="164"/>
        <end position="215"/>
    </location>
</feature>
<dbReference type="EMBL" id="CM000628">
    <property type="protein sequence ID" value="EEC43567.1"/>
    <property type="molecule type" value="Genomic_DNA"/>
</dbReference>
<evidence type="ECO:0008006" key="5">
    <source>
        <dbReference type="Google" id="ProtNLM"/>
    </source>
</evidence>
<dbReference type="eggNOG" id="ENOG502SRRC">
    <property type="taxonomic scope" value="Eukaryota"/>
</dbReference>
<dbReference type="SUPFAM" id="SSF50985">
    <property type="entry name" value="RCC1/BLIP-II"/>
    <property type="match status" value="1"/>
</dbReference>
<proteinExistence type="predicted"/>
<dbReference type="PANTHER" id="PTHR45982:SF1">
    <property type="entry name" value="REGULATOR OF CHROMOSOME CONDENSATION"/>
    <property type="match status" value="1"/>
</dbReference>
<evidence type="ECO:0000313" key="4">
    <source>
        <dbReference type="Proteomes" id="UP000000759"/>
    </source>
</evidence>
<dbReference type="InterPro" id="IPR051553">
    <property type="entry name" value="Ran_GTPase-activating"/>
</dbReference>
<gene>
    <name evidence="3" type="ORF">PHATRDRAFT_40863</name>
</gene>
<protein>
    <recommendedName>
        <fullName evidence="5">Regulator of chromosome condensation</fullName>
    </recommendedName>
</protein>
<dbReference type="PROSITE" id="PS50012">
    <property type="entry name" value="RCC1_3"/>
    <property type="match status" value="2"/>
</dbReference>
<dbReference type="Proteomes" id="UP000000759">
    <property type="component" value="Chromosome 26"/>
</dbReference>
<feature type="region of interest" description="Disordered" evidence="2">
    <location>
        <begin position="242"/>
        <end position="261"/>
    </location>
</feature>
<dbReference type="Pfam" id="PF13540">
    <property type="entry name" value="RCC1_2"/>
    <property type="match status" value="1"/>
</dbReference>
<dbReference type="OrthoDB" id="10256179at2759"/>
<name>B7GCL9_PHATC</name>
<accession>B7GCL9</accession>
<dbReference type="KEGG" id="pti:PHATRDRAFT_40863"/>
<dbReference type="AlphaFoldDB" id="B7GCL9"/>
<dbReference type="InterPro" id="IPR000408">
    <property type="entry name" value="Reg_chr_condens"/>
</dbReference>
<dbReference type="InParanoid" id="B7GCL9"/>
<evidence type="ECO:0000313" key="3">
    <source>
        <dbReference type="EMBL" id="EEC43567.1"/>
    </source>
</evidence>
<dbReference type="GeneID" id="7198711"/>